<keyword evidence="2" id="KW-1185">Reference proteome</keyword>
<dbReference type="Pfam" id="PF13412">
    <property type="entry name" value="HTH_24"/>
    <property type="match status" value="1"/>
</dbReference>
<dbReference type="Proteomes" id="UP000186373">
    <property type="component" value="Unassembled WGS sequence"/>
</dbReference>
<dbReference type="AlphaFoldDB" id="A0A1N7JEE3"/>
<dbReference type="InterPro" id="IPR027417">
    <property type="entry name" value="P-loop_NTPase"/>
</dbReference>
<organism evidence="1 2">
    <name type="scientific">Chryseobacterium shigense</name>
    <dbReference type="NCBI Taxonomy" id="297244"/>
    <lineage>
        <taxon>Bacteria</taxon>
        <taxon>Pseudomonadati</taxon>
        <taxon>Bacteroidota</taxon>
        <taxon>Flavobacteriia</taxon>
        <taxon>Flavobacteriales</taxon>
        <taxon>Weeksellaceae</taxon>
        <taxon>Chryseobacterium group</taxon>
        <taxon>Chryseobacterium</taxon>
    </lineage>
</organism>
<gene>
    <name evidence="1" type="ORF">SAMN05421639_10696</name>
</gene>
<dbReference type="RefSeq" id="WP_076509633.1">
    <property type="nucleotide sequence ID" value="NZ_FTNY01000006.1"/>
</dbReference>
<evidence type="ECO:0000313" key="1">
    <source>
        <dbReference type="EMBL" id="SIS47624.1"/>
    </source>
</evidence>
<dbReference type="Gene3D" id="1.10.10.10">
    <property type="entry name" value="Winged helix-like DNA-binding domain superfamily/Winged helix DNA-binding domain"/>
    <property type="match status" value="1"/>
</dbReference>
<sequence>MDIKPNRLTDLSDGKFNSAVSSSNEINILMDHLANEWIEIAKKLPNPKPLFGNIWHQGEVAILFSNTGKGKSILAVQLADSITKGHSIITLDVYKQIAIYFDFELSTKAFQRRYSDEDENSHQFSDDFIRVEIDRDKHLESDEKSFEELIIESVKFQVEKSNAQVVIIDNITFLSATNEKSKEALSLMKLILDLSRKKSLAILLIAHTPKRDIFKPIQLEDLAGSKALSNFCDTVFCIGESIKGSKIRYIKQLKNRNYPIEFHENNVIECEVVKESSFLQFKFVDLNSEDEHLKKISEKSKDRIDEIIELKNQNLSNVEIAKRLGVSESAIRRRINKYHKKSQ</sequence>
<dbReference type="OrthoDB" id="786308at2"/>
<evidence type="ECO:0000313" key="2">
    <source>
        <dbReference type="Proteomes" id="UP000186373"/>
    </source>
</evidence>
<name>A0A1N7JEE3_9FLAO</name>
<proteinExistence type="predicted"/>
<reference evidence="2" key="1">
    <citation type="submission" date="2017-01" db="EMBL/GenBank/DDBJ databases">
        <authorList>
            <person name="Varghese N."/>
            <person name="Submissions S."/>
        </authorList>
    </citation>
    <scope>NUCLEOTIDE SEQUENCE [LARGE SCALE GENOMIC DNA]</scope>
    <source>
        <strain evidence="2">DSM 17126</strain>
    </source>
</reference>
<dbReference type="GO" id="GO:0003677">
    <property type="term" value="F:DNA binding"/>
    <property type="evidence" value="ECO:0007669"/>
    <property type="project" value="UniProtKB-KW"/>
</dbReference>
<accession>A0A1N7JEE3</accession>
<keyword evidence="1" id="KW-0238">DNA-binding</keyword>
<protein>
    <submittedName>
        <fullName evidence="1">Winged helix-turn-helix DNA-binding</fullName>
    </submittedName>
</protein>
<dbReference type="EMBL" id="FTNY01000006">
    <property type="protein sequence ID" value="SIS47624.1"/>
    <property type="molecule type" value="Genomic_DNA"/>
</dbReference>
<dbReference type="Pfam" id="PF13481">
    <property type="entry name" value="AAA_25"/>
    <property type="match status" value="1"/>
</dbReference>
<dbReference type="SUPFAM" id="SSF52540">
    <property type="entry name" value="P-loop containing nucleoside triphosphate hydrolases"/>
    <property type="match status" value="1"/>
</dbReference>
<dbReference type="InterPro" id="IPR036388">
    <property type="entry name" value="WH-like_DNA-bd_sf"/>
</dbReference>
<dbReference type="Gene3D" id="3.40.50.300">
    <property type="entry name" value="P-loop containing nucleotide triphosphate hydrolases"/>
    <property type="match status" value="1"/>
</dbReference>